<sequence>MDKGNKAAVIDWLDQLTVKQGANQTKDEPLSRKTKQNIHALFSAAFVTAMDAETMTRNPAKGVAEADLNEAGEAVYLSTEDLVMLAERIDPHYSLLIRFLGGTGLRRSEATALRRRDITIRDGRAAVRVSRAWKSKGKGEEIGPPKTKKANRTVTCNATLSAALADRLQEIELDDFVFQRPDGDYVRNSRFHKEVWQPLMGELVGKELDRKPWIHEIRHAHTTHLLDANVPVHVVQARLGHEDPQTTLRVYARLAKASDAAAADALG</sequence>
<evidence type="ECO:0000259" key="4">
    <source>
        <dbReference type="PROSITE" id="PS51898"/>
    </source>
</evidence>
<comment type="caution">
    <text evidence="5">The sequence shown here is derived from an EMBL/GenBank/DDBJ whole genome shotgun (WGS) entry which is preliminary data.</text>
</comment>
<evidence type="ECO:0000313" key="6">
    <source>
        <dbReference type="Proteomes" id="UP001500102"/>
    </source>
</evidence>
<dbReference type="EMBL" id="BAAAQB010000038">
    <property type="protein sequence ID" value="GAA2141718.1"/>
    <property type="molecule type" value="Genomic_DNA"/>
</dbReference>
<evidence type="ECO:0000256" key="3">
    <source>
        <dbReference type="ARBA" id="ARBA00023172"/>
    </source>
</evidence>
<dbReference type="CDD" id="cd01189">
    <property type="entry name" value="INT_ICEBs1_C_like"/>
    <property type="match status" value="1"/>
</dbReference>
<dbReference type="Pfam" id="PF00589">
    <property type="entry name" value="Phage_integrase"/>
    <property type="match status" value="1"/>
</dbReference>
<dbReference type="PROSITE" id="PS51898">
    <property type="entry name" value="TYR_RECOMBINASE"/>
    <property type="match status" value="1"/>
</dbReference>
<keyword evidence="3" id="KW-0233">DNA recombination</keyword>
<proteinExistence type="inferred from homology"/>
<keyword evidence="2" id="KW-0238">DNA-binding</keyword>
<dbReference type="InterPro" id="IPR002104">
    <property type="entry name" value="Integrase_catalytic"/>
</dbReference>
<accession>A0ABP5L6T2</accession>
<reference evidence="6" key="1">
    <citation type="journal article" date="2019" name="Int. J. Syst. Evol. Microbiol.">
        <title>The Global Catalogue of Microorganisms (GCM) 10K type strain sequencing project: providing services to taxonomists for standard genome sequencing and annotation.</title>
        <authorList>
            <consortium name="The Broad Institute Genomics Platform"/>
            <consortium name="The Broad Institute Genome Sequencing Center for Infectious Disease"/>
            <person name="Wu L."/>
            <person name="Ma J."/>
        </authorList>
    </citation>
    <scope>NUCLEOTIDE SEQUENCE [LARGE SCALE GENOMIC DNA]</scope>
    <source>
        <strain evidence="6">JCM 15921</strain>
    </source>
</reference>
<dbReference type="PANTHER" id="PTHR30349:SF64">
    <property type="entry name" value="PROPHAGE INTEGRASE INTD-RELATED"/>
    <property type="match status" value="1"/>
</dbReference>
<dbReference type="Gene3D" id="1.10.443.10">
    <property type="entry name" value="Intergrase catalytic core"/>
    <property type="match status" value="1"/>
</dbReference>
<dbReference type="Gene3D" id="1.10.150.130">
    <property type="match status" value="1"/>
</dbReference>
<dbReference type="Proteomes" id="UP001500102">
    <property type="component" value="Unassembled WGS sequence"/>
</dbReference>
<evidence type="ECO:0000313" key="5">
    <source>
        <dbReference type="EMBL" id="GAA2141718.1"/>
    </source>
</evidence>
<keyword evidence="6" id="KW-1185">Reference proteome</keyword>
<comment type="similarity">
    <text evidence="1">Belongs to the 'phage' integrase family.</text>
</comment>
<organism evidence="5 6">
    <name type="scientific">Arthrobacter humicola</name>
    <dbReference type="NCBI Taxonomy" id="409291"/>
    <lineage>
        <taxon>Bacteria</taxon>
        <taxon>Bacillati</taxon>
        <taxon>Actinomycetota</taxon>
        <taxon>Actinomycetes</taxon>
        <taxon>Micrococcales</taxon>
        <taxon>Micrococcaceae</taxon>
        <taxon>Arthrobacter</taxon>
    </lineage>
</organism>
<dbReference type="InterPro" id="IPR050090">
    <property type="entry name" value="Tyrosine_recombinase_XerCD"/>
</dbReference>
<dbReference type="SUPFAM" id="SSF56349">
    <property type="entry name" value="DNA breaking-rejoining enzymes"/>
    <property type="match status" value="1"/>
</dbReference>
<dbReference type="InterPro" id="IPR011010">
    <property type="entry name" value="DNA_brk_join_enz"/>
</dbReference>
<protein>
    <recommendedName>
        <fullName evidence="4">Tyr recombinase domain-containing protein</fullName>
    </recommendedName>
</protein>
<gene>
    <name evidence="5" type="ORF">GCM10009825_30540</name>
</gene>
<evidence type="ECO:0000256" key="2">
    <source>
        <dbReference type="ARBA" id="ARBA00023125"/>
    </source>
</evidence>
<evidence type="ECO:0000256" key="1">
    <source>
        <dbReference type="ARBA" id="ARBA00008857"/>
    </source>
</evidence>
<dbReference type="PANTHER" id="PTHR30349">
    <property type="entry name" value="PHAGE INTEGRASE-RELATED"/>
    <property type="match status" value="1"/>
</dbReference>
<dbReference type="InterPro" id="IPR010998">
    <property type="entry name" value="Integrase_recombinase_N"/>
</dbReference>
<feature type="domain" description="Tyr recombinase" evidence="4">
    <location>
        <begin position="72"/>
        <end position="264"/>
    </location>
</feature>
<name>A0ABP5L6T2_9MICC</name>
<dbReference type="InterPro" id="IPR013762">
    <property type="entry name" value="Integrase-like_cat_sf"/>
</dbReference>